<reference evidence="1 2" key="1">
    <citation type="journal article" date="2018" name="MBio">
        <title>Comparative Genomics Reveals the Core Gene Toolbox for the Fungus-Insect Symbiosis.</title>
        <authorList>
            <person name="Wang Y."/>
            <person name="Stata M."/>
            <person name="Wang W."/>
            <person name="Stajich J.E."/>
            <person name="White M.M."/>
            <person name="Moncalvo J.M."/>
        </authorList>
    </citation>
    <scope>NUCLEOTIDE SEQUENCE [LARGE SCALE GENOMIC DNA]</scope>
    <source>
        <strain evidence="1 2">SC-DP-2</strain>
    </source>
</reference>
<organism evidence="1 2">
    <name type="scientific">Smittium megazygosporum</name>
    <dbReference type="NCBI Taxonomy" id="133381"/>
    <lineage>
        <taxon>Eukaryota</taxon>
        <taxon>Fungi</taxon>
        <taxon>Fungi incertae sedis</taxon>
        <taxon>Zoopagomycota</taxon>
        <taxon>Kickxellomycotina</taxon>
        <taxon>Harpellomycetes</taxon>
        <taxon>Harpellales</taxon>
        <taxon>Legeriomycetaceae</taxon>
        <taxon>Smittium</taxon>
    </lineage>
</organism>
<evidence type="ECO:0000313" key="1">
    <source>
        <dbReference type="EMBL" id="PVV03689.1"/>
    </source>
</evidence>
<dbReference type="InterPro" id="IPR052055">
    <property type="entry name" value="Hepadnavirus_pol/RT"/>
</dbReference>
<feature type="non-terminal residue" evidence="1">
    <location>
        <position position="693"/>
    </location>
</feature>
<dbReference type="PANTHER" id="PTHR33050">
    <property type="entry name" value="REVERSE TRANSCRIPTASE DOMAIN-CONTAINING PROTEIN"/>
    <property type="match status" value="1"/>
</dbReference>
<dbReference type="OrthoDB" id="7692528at2759"/>
<name>A0A2T9ZGI9_9FUNG</name>
<keyword evidence="2" id="KW-1185">Reference proteome</keyword>
<sequence>MLQNLQKKVQVLELDFPEEDEVLVPRPNKIDLIPYSKFKAINTTLEEDFFRRTLNQDKNSDIINNYLYVKGMEYSLPWLNNLLPIVAKKADTILCKISVAIVQATRPVYRFTDSFLQDIPDVGPNNSQSEFANNMRKLLVYIATMNTQTRIDNVYNNMHFKQYPNFISTRVNTTAAANKYDTQISIEHRNFRIVWAETESFYFYKGSPPSNNMGKNTGHTDGYLSIRTINPSDLFLRVPPFKIQDLRRDLKLKNKALAQPNSWNSTVTLSSPANQNLDFWRDKLKKLNVLTSAQDTPGLYVFTDSCDTVQEVLVNSRTYSGTWDPVMSNIHIKSTELTAIYYAFKLKEVFGKSVLIYSYITTTIAYMRKFDKATSTKPLEITERIWNNCLGTNTQTQVTCVPSLTNLADVPSRLTAHTGWPISNKVYRLIEKHFGTHDIGMFASESNKKKIKQTQKAENLLKTRKNMVFNGMEGQRSAFKEQGLLDAAINIIISDKRNKKHRCNYYHSQQRFLKWRSDNDNNHSHVQNCTVKISKQHRMIGKYTGSKPNFIYFGKYDIDIICKTQDQYQLSHRNKMYKIYKAKTVQTQLPNPHENDGSLILYRMIRYLKNNSKPLSVDDITRYIHSLSKLVPYTNGKTVPKAMAIGATLASESGIVADKVVKNAFWSNYTMFDSHYRLSRNSTASLTESIIPL</sequence>
<dbReference type="Proteomes" id="UP000245609">
    <property type="component" value="Unassembled WGS sequence"/>
</dbReference>
<dbReference type="EMBL" id="MBFS01000202">
    <property type="protein sequence ID" value="PVV03689.1"/>
    <property type="molecule type" value="Genomic_DNA"/>
</dbReference>
<comment type="caution">
    <text evidence="1">The sequence shown here is derived from an EMBL/GenBank/DDBJ whole genome shotgun (WGS) entry which is preliminary data.</text>
</comment>
<dbReference type="STRING" id="133381.A0A2T9ZGI9"/>
<accession>A0A2T9ZGI9</accession>
<evidence type="ECO:0000313" key="2">
    <source>
        <dbReference type="Proteomes" id="UP000245609"/>
    </source>
</evidence>
<protein>
    <submittedName>
        <fullName evidence="1">Uncharacterized protein</fullName>
    </submittedName>
</protein>
<proteinExistence type="predicted"/>
<gene>
    <name evidence="1" type="ORF">BB560_001826</name>
</gene>
<dbReference type="PANTHER" id="PTHR33050:SF7">
    <property type="entry name" value="RIBONUCLEASE H"/>
    <property type="match status" value="1"/>
</dbReference>
<dbReference type="AlphaFoldDB" id="A0A2T9ZGI9"/>